<evidence type="ECO:0000313" key="2">
    <source>
        <dbReference type="Proteomes" id="UP000789920"/>
    </source>
</evidence>
<dbReference type="Proteomes" id="UP000789920">
    <property type="component" value="Unassembled WGS sequence"/>
</dbReference>
<gene>
    <name evidence="1" type="ORF">RPERSI_LOCUS4248</name>
</gene>
<protein>
    <submittedName>
        <fullName evidence="1">22275_t:CDS:1</fullName>
    </submittedName>
</protein>
<keyword evidence="2" id="KW-1185">Reference proteome</keyword>
<comment type="caution">
    <text evidence="1">The sequence shown here is derived from an EMBL/GenBank/DDBJ whole genome shotgun (WGS) entry which is preliminary data.</text>
</comment>
<reference evidence="1" key="1">
    <citation type="submission" date="2021-06" db="EMBL/GenBank/DDBJ databases">
        <authorList>
            <person name="Kallberg Y."/>
            <person name="Tangrot J."/>
            <person name="Rosling A."/>
        </authorList>
    </citation>
    <scope>NUCLEOTIDE SEQUENCE</scope>
    <source>
        <strain evidence="1">MA461A</strain>
    </source>
</reference>
<proteinExistence type="predicted"/>
<feature type="non-terminal residue" evidence="1">
    <location>
        <position position="1"/>
    </location>
</feature>
<dbReference type="EMBL" id="CAJVQC010005742">
    <property type="protein sequence ID" value="CAG8558147.1"/>
    <property type="molecule type" value="Genomic_DNA"/>
</dbReference>
<accession>A0ACA9M3X5</accession>
<evidence type="ECO:0000313" key="1">
    <source>
        <dbReference type="EMBL" id="CAG8558147.1"/>
    </source>
</evidence>
<organism evidence="1 2">
    <name type="scientific">Racocetra persica</name>
    <dbReference type="NCBI Taxonomy" id="160502"/>
    <lineage>
        <taxon>Eukaryota</taxon>
        <taxon>Fungi</taxon>
        <taxon>Fungi incertae sedis</taxon>
        <taxon>Mucoromycota</taxon>
        <taxon>Glomeromycotina</taxon>
        <taxon>Glomeromycetes</taxon>
        <taxon>Diversisporales</taxon>
        <taxon>Gigasporaceae</taxon>
        <taxon>Racocetra</taxon>
    </lineage>
</organism>
<name>A0ACA9M3X5_9GLOM</name>
<sequence>LSNPLQPGFLCLAGNKISNIENTSSAAINSIYRELFENQTEHSGLAVLGFYNKEIISEILNDVLFFPLYMQINRLTIVVSEIGRSLREDLLFGGPGYISSLVVYHNSEIHLVLQQILKDQCSLWGFKGKNEINQFVGETPTIV</sequence>